<dbReference type="InterPro" id="IPR018707">
    <property type="entry name" value="LpxR"/>
</dbReference>
<reference evidence="2" key="1">
    <citation type="submission" date="2023-04" db="EMBL/GenBank/DDBJ databases">
        <title>Complete genome sequence of Temperatibacter marinus.</title>
        <authorList>
            <person name="Rong J.-C."/>
            <person name="Yi M.-L."/>
            <person name="Zhao Q."/>
        </authorList>
    </citation>
    <scope>NUCLEOTIDE SEQUENCE</scope>
    <source>
        <strain evidence="2">NBRC 110045</strain>
    </source>
</reference>
<dbReference type="Pfam" id="PF09982">
    <property type="entry name" value="LpxR"/>
    <property type="match status" value="1"/>
</dbReference>
<keyword evidence="1" id="KW-0732">Signal</keyword>
<proteinExistence type="predicted"/>
<evidence type="ECO:0000313" key="3">
    <source>
        <dbReference type="Proteomes" id="UP001268683"/>
    </source>
</evidence>
<dbReference type="KEGG" id="tmk:QGN29_12940"/>
<accession>A0AA52H9F6</accession>
<dbReference type="Gene3D" id="2.40.128.140">
    <property type="entry name" value="Outer membrane protein"/>
    <property type="match status" value="1"/>
</dbReference>
<protein>
    <submittedName>
        <fullName evidence="2">Lipid A deacylase LpxR family protein</fullName>
    </submittedName>
</protein>
<dbReference type="Proteomes" id="UP001268683">
    <property type="component" value="Chromosome"/>
</dbReference>
<gene>
    <name evidence="2" type="ORF">QGN29_12940</name>
</gene>
<dbReference type="InterPro" id="IPR037107">
    <property type="entry name" value="Put_OMP_sf"/>
</dbReference>
<keyword evidence="3" id="KW-1185">Reference proteome</keyword>
<feature type="chain" id="PRO_5041471153" evidence="1">
    <location>
        <begin position="23"/>
        <end position="351"/>
    </location>
</feature>
<organism evidence="2 3">
    <name type="scientific">Temperatibacter marinus</name>
    <dbReference type="NCBI Taxonomy" id="1456591"/>
    <lineage>
        <taxon>Bacteria</taxon>
        <taxon>Pseudomonadati</taxon>
        <taxon>Pseudomonadota</taxon>
        <taxon>Alphaproteobacteria</taxon>
        <taxon>Kordiimonadales</taxon>
        <taxon>Temperatibacteraceae</taxon>
        <taxon>Temperatibacter</taxon>
    </lineage>
</organism>
<evidence type="ECO:0000256" key="1">
    <source>
        <dbReference type="SAM" id="SignalP"/>
    </source>
</evidence>
<dbReference type="EMBL" id="CP123872">
    <property type="protein sequence ID" value="WND02452.1"/>
    <property type="molecule type" value="Genomic_DNA"/>
</dbReference>
<sequence length="351" mass="39377">MKIKLAYFVCVLTVLSTPEVYADDSKRAWSIQLENDVFSQFFGLRKSDSEASDFDGDKDYTQGVRLGLTIRDRTDLPFHSLLKDLHMIGEADDDSNRKVHVTYQAFLGQNIYTPTDITKSHLLVNDRPYAGYLYFGSNITRQKGRHLESLELDVGVIGPLSGAKQVQTTWHTLIDTREPEGWDNQLSNEPALTVIYTRAVNMPLLAKKSGEIGVGMDITPHGTLALGTVYTHVSVGGTLRIGTGLEREMMSPNRIQPSQPGSDIFSGKGMDFYTFIGIEGRAVARNAFLDGNVFSESHRIDKKRFVGEFSIGFVGFTESWRLSYTHVFRSREFVNQRKGDFFGSVSLTKLF</sequence>
<dbReference type="RefSeq" id="WP_310798287.1">
    <property type="nucleotide sequence ID" value="NZ_CP123872.1"/>
</dbReference>
<feature type="signal peptide" evidence="1">
    <location>
        <begin position="1"/>
        <end position="22"/>
    </location>
</feature>
<evidence type="ECO:0000313" key="2">
    <source>
        <dbReference type="EMBL" id="WND02452.1"/>
    </source>
</evidence>
<dbReference type="AlphaFoldDB" id="A0AA52H9F6"/>
<name>A0AA52H9F6_9PROT</name>